<dbReference type="InterPro" id="IPR018378">
    <property type="entry name" value="C-type_lectin_CS"/>
</dbReference>
<evidence type="ECO:0000313" key="4">
    <source>
        <dbReference type="Proteomes" id="UP001231518"/>
    </source>
</evidence>
<gene>
    <name evidence="3" type="ORF">PYW07_009908</name>
</gene>
<reference evidence="3" key="1">
    <citation type="submission" date="2023-03" db="EMBL/GenBank/DDBJ databases">
        <title>Chromosome-level genomes of two armyworms, Mythimna separata and Mythimna loreyi, provide insights into the biosynthesis and reception of sex pheromones.</title>
        <authorList>
            <person name="Zhao H."/>
        </authorList>
    </citation>
    <scope>NUCLEOTIDE SEQUENCE</scope>
    <source>
        <strain evidence="3">BeijingLab</strain>
        <tissue evidence="3">Pupa</tissue>
    </source>
</reference>
<dbReference type="SMART" id="SM00034">
    <property type="entry name" value="CLECT"/>
    <property type="match status" value="2"/>
</dbReference>
<proteinExistence type="predicted"/>
<dbReference type="CDD" id="cd00037">
    <property type="entry name" value="CLECT"/>
    <property type="match status" value="2"/>
</dbReference>
<dbReference type="EMBL" id="JARGEI010000018">
    <property type="protein sequence ID" value="KAJ8715426.1"/>
    <property type="molecule type" value="Genomic_DNA"/>
</dbReference>
<dbReference type="Proteomes" id="UP001231518">
    <property type="component" value="Chromosome 24"/>
</dbReference>
<dbReference type="InterPro" id="IPR016187">
    <property type="entry name" value="CTDL_fold"/>
</dbReference>
<dbReference type="InterPro" id="IPR001304">
    <property type="entry name" value="C-type_lectin-like"/>
</dbReference>
<evidence type="ECO:0000259" key="2">
    <source>
        <dbReference type="PROSITE" id="PS50041"/>
    </source>
</evidence>
<dbReference type="PROSITE" id="PS50041">
    <property type="entry name" value="C_TYPE_LECTIN_2"/>
    <property type="match status" value="2"/>
</dbReference>
<sequence>MIIIPYIYSQKYCITTFHLSCYKMKSKLKYFLWFFILNTIEGTFRCDYKYNAKAQAWFKLIVMPATWFDARLRCSLEGAVLASPTTPEILAEMKNIMNHSNAEFEIFTGIHATISQGDFYTIEGTPFSNIPATWAVNEPDNKNNEENCITLNGKGELADLQCKQTRPYICYRPKTFEAEANKDCGTVDLEYQLDKRTNKCYKFHTTPRNFSQAYLACSAEGGHLAIINSDTEATVLKDLLEKYPESKLEGNFRKDRAFIGFHAWNGSWDWRTIHGQKLMDAGYSRSEVSPGTVRACGAIDRHISLGDWWCEGTIPFICEKAPDFPGTCPIFSENGQKESIHVM</sequence>
<feature type="domain" description="C-type lectin" evidence="2">
    <location>
        <begin position="66"/>
        <end position="171"/>
    </location>
</feature>
<dbReference type="PANTHER" id="PTHR22803">
    <property type="entry name" value="MANNOSE, PHOSPHOLIPASE, LECTIN RECEPTOR RELATED"/>
    <property type="match status" value="1"/>
</dbReference>
<dbReference type="InterPro" id="IPR016186">
    <property type="entry name" value="C-type_lectin-like/link_sf"/>
</dbReference>
<evidence type="ECO:0000256" key="1">
    <source>
        <dbReference type="ARBA" id="ARBA00023157"/>
    </source>
</evidence>
<keyword evidence="4" id="KW-1185">Reference proteome</keyword>
<keyword evidence="1" id="KW-1015">Disulfide bond</keyword>
<comment type="caution">
    <text evidence="3">The sequence shown here is derived from an EMBL/GenBank/DDBJ whole genome shotgun (WGS) entry which is preliminary data.</text>
</comment>
<dbReference type="Pfam" id="PF00059">
    <property type="entry name" value="Lectin_C"/>
    <property type="match status" value="2"/>
</dbReference>
<protein>
    <recommendedName>
        <fullName evidence="2">C-type lectin domain-containing protein</fullName>
    </recommendedName>
</protein>
<feature type="domain" description="C-type lectin" evidence="2">
    <location>
        <begin position="196"/>
        <end position="319"/>
    </location>
</feature>
<accession>A0AAD8DPS6</accession>
<dbReference type="SUPFAM" id="SSF56436">
    <property type="entry name" value="C-type lectin-like"/>
    <property type="match status" value="2"/>
</dbReference>
<name>A0AAD8DPS6_MYTSE</name>
<dbReference type="Gene3D" id="3.10.100.10">
    <property type="entry name" value="Mannose-Binding Protein A, subunit A"/>
    <property type="match status" value="2"/>
</dbReference>
<dbReference type="PROSITE" id="PS00615">
    <property type="entry name" value="C_TYPE_LECTIN_1"/>
    <property type="match status" value="1"/>
</dbReference>
<dbReference type="InterPro" id="IPR050111">
    <property type="entry name" value="C-type_lectin/snaclec_domain"/>
</dbReference>
<evidence type="ECO:0000313" key="3">
    <source>
        <dbReference type="EMBL" id="KAJ8715426.1"/>
    </source>
</evidence>
<organism evidence="3 4">
    <name type="scientific">Mythimna separata</name>
    <name type="common">Oriental armyworm</name>
    <name type="synonym">Pseudaletia separata</name>
    <dbReference type="NCBI Taxonomy" id="271217"/>
    <lineage>
        <taxon>Eukaryota</taxon>
        <taxon>Metazoa</taxon>
        <taxon>Ecdysozoa</taxon>
        <taxon>Arthropoda</taxon>
        <taxon>Hexapoda</taxon>
        <taxon>Insecta</taxon>
        <taxon>Pterygota</taxon>
        <taxon>Neoptera</taxon>
        <taxon>Endopterygota</taxon>
        <taxon>Lepidoptera</taxon>
        <taxon>Glossata</taxon>
        <taxon>Ditrysia</taxon>
        <taxon>Noctuoidea</taxon>
        <taxon>Noctuidae</taxon>
        <taxon>Noctuinae</taxon>
        <taxon>Hadenini</taxon>
        <taxon>Mythimna</taxon>
    </lineage>
</organism>
<dbReference type="AlphaFoldDB" id="A0AAD8DPS6"/>